<sequence length="205" mass="23866">MQALVIGHNWDNVRAGHDKWPPAPTSLLFDNYDDFDGVKITSHEISHGSDYFAEVNPPQRIQKKDGTIIYDSKIIFELPYNSGLLGVWFALDQGFDPIYTVGIDMMELNTGGNYWDESKVKDYLAGRLTEGCEAYPYIRLHECGFPWRSKIHKAHIKDSRDKYWADRRKQDFLNDMQDLLDQFPNQTVYKSHDFSLLPVEIKTWV</sequence>
<organism evidence="1">
    <name type="scientific">uncultured marine virus</name>
    <dbReference type="NCBI Taxonomy" id="186617"/>
    <lineage>
        <taxon>Viruses</taxon>
        <taxon>environmental samples</taxon>
    </lineage>
</organism>
<evidence type="ECO:0000313" key="1">
    <source>
        <dbReference type="EMBL" id="AKH47457.1"/>
    </source>
</evidence>
<reference evidence="1" key="1">
    <citation type="journal article" date="2015" name="Front. Microbiol.">
        <title>Combining genomic sequencing methods to explore viral diversity and reveal potential virus-host interactions.</title>
        <authorList>
            <person name="Chow C.E."/>
            <person name="Winget D.M."/>
            <person name="White R.A.III."/>
            <person name="Hallam S.J."/>
            <person name="Suttle C.A."/>
        </authorList>
    </citation>
    <scope>NUCLEOTIDE SEQUENCE</scope>
    <source>
        <strain evidence="1">H4084988</strain>
    </source>
</reference>
<accession>A0A0F7L7S4</accession>
<protein>
    <submittedName>
        <fullName evidence="1">Uncharacterized protein</fullName>
    </submittedName>
</protein>
<reference evidence="1" key="2">
    <citation type="submission" date="2015-03" db="EMBL/GenBank/DDBJ databases">
        <authorList>
            <person name="Chow C.-E.T."/>
            <person name="Winget D.M."/>
            <person name="White R.A.III."/>
            <person name="Hallam S.J."/>
            <person name="Suttle C.A."/>
        </authorList>
    </citation>
    <scope>NUCLEOTIDE SEQUENCE</scope>
    <source>
        <strain evidence="1">H4084988</strain>
    </source>
</reference>
<proteinExistence type="predicted"/>
<dbReference type="EMBL" id="KR029594">
    <property type="protein sequence ID" value="AKH47457.1"/>
    <property type="molecule type" value="Genomic_DNA"/>
</dbReference>
<name>A0A0F7L7S4_9VIRU</name>